<keyword evidence="3" id="KW-0813">Transport</keyword>
<feature type="transmembrane region" description="Helical" evidence="8">
    <location>
        <begin position="338"/>
        <end position="357"/>
    </location>
</feature>
<feature type="transmembrane region" description="Helical" evidence="8">
    <location>
        <begin position="269"/>
        <end position="296"/>
    </location>
</feature>
<name>A0A7X0DK70_NOVIT</name>
<evidence type="ECO:0000256" key="1">
    <source>
        <dbReference type="ARBA" id="ARBA00004651"/>
    </source>
</evidence>
<evidence type="ECO:0000256" key="7">
    <source>
        <dbReference type="ARBA" id="ARBA00023136"/>
    </source>
</evidence>
<keyword evidence="4" id="KW-1003">Cell membrane</keyword>
<comment type="subcellular location">
    <subcellularLocation>
        <location evidence="1">Cell membrane</location>
        <topology evidence="1">Multi-pass membrane protein</topology>
    </subcellularLocation>
</comment>
<evidence type="ECO:0000313" key="9">
    <source>
        <dbReference type="EMBL" id="MBB6208650.1"/>
    </source>
</evidence>
<dbReference type="CDD" id="cd06550">
    <property type="entry name" value="TM_ABC_iron-siderophores_like"/>
    <property type="match status" value="1"/>
</dbReference>
<dbReference type="SUPFAM" id="SSF81345">
    <property type="entry name" value="ABC transporter involved in vitamin B12 uptake, BtuC"/>
    <property type="match status" value="1"/>
</dbReference>
<keyword evidence="6 8" id="KW-1133">Transmembrane helix</keyword>
<keyword evidence="5 8" id="KW-0812">Transmembrane</keyword>
<accession>A0A7X0DK70</accession>
<feature type="transmembrane region" description="Helical" evidence="8">
    <location>
        <begin position="223"/>
        <end position="248"/>
    </location>
</feature>
<reference evidence="9 10" key="1">
    <citation type="submission" date="2020-08" db="EMBL/GenBank/DDBJ databases">
        <title>Genomic Encyclopedia of Type Strains, Phase IV (KMG-IV): sequencing the most valuable type-strain genomes for metagenomic binning, comparative biology and taxonomic classification.</title>
        <authorList>
            <person name="Goeker M."/>
        </authorList>
    </citation>
    <scope>NUCLEOTIDE SEQUENCE [LARGE SCALE GENOMIC DNA]</scope>
    <source>
        <strain evidence="9 10">DSM 11590</strain>
    </source>
</reference>
<feature type="transmembrane region" description="Helical" evidence="8">
    <location>
        <begin position="117"/>
        <end position="139"/>
    </location>
</feature>
<evidence type="ECO:0000313" key="10">
    <source>
        <dbReference type="Proteomes" id="UP000544872"/>
    </source>
</evidence>
<gene>
    <name evidence="9" type="ORF">FHS48_000031</name>
</gene>
<dbReference type="InterPro" id="IPR037294">
    <property type="entry name" value="ABC_BtuC-like"/>
</dbReference>
<proteinExistence type="inferred from homology"/>
<evidence type="ECO:0000256" key="5">
    <source>
        <dbReference type="ARBA" id="ARBA00022692"/>
    </source>
</evidence>
<sequence length="363" mass="36275">MTALAFGRRSGGGLAALRSPRAWVIPGLALGVVVVVVVAGMTGAMAVPASAVLHMLFGWTGLWAGAPLDEATVTVLSVIRLPRVAMAALIGATLAVMGAVMQALFRNPLADPGLIGVSSGAAVAAAASIVLGSSLPLFGALPSGMVLPVAAFAGGLAVTALVYTFSVRDGQPSLSLMLLAGIAMNALGGAVIGLFVYLADDAQMRQLTFWTMGGLGAMTPGTLIPAAVLMALALGGVLFTARALNLLLLGEAEAYHLGVRVEALKRVCIVLVALGVGAGVAVAGTIAFVGLVAPHLVRLMAGPDHRRVLPGAACMGAILLTGSDLIARTIAVPAEMPVGLVMAGIGGPFFLVMLLRVRAAGGV</sequence>
<protein>
    <submittedName>
        <fullName evidence="9">Iron complex transport system permease protein</fullName>
    </submittedName>
</protein>
<dbReference type="GO" id="GO:0022857">
    <property type="term" value="F:transmembrane transporter activity"/>
    <property type="evidence" value="ECO:0007669"/>
    <property type="project" value="InterPro"/>
</dbReference>
<evidence type="ECO:0000256" key="3">
    <source>
        <dbReference type="ARBA" id="ARBA00022448"/>
    </source>
</evidence>
<evidence type="ECO:0000256" key="2">
    <source>
        <dbReference type="ARBA" id="ARBA00007935"/>
    </source>
</evidence>
<comment type="caution">
    <text evidence="9">The sequence shown here is derived from an EMBL/GenBank/DDBJ whole genome shotgun (WGS) entry which is preliminary data.</text>
</comment>
<evidence type="ECO:0000256" key="4">
    <source>
        <dbReference type="ARBA" id="ARBA00022475"/>
    </source>
</evidence>
<evidence type="ECO:0000256" key="8">
    <source>
        <dbReference type="SAM" id="Phobius"/>
    </source>
</evidence>
<keyword evidence="10" id="KW-1185">Reference proteome</keyword>
<dbReference type="GO" id="GO:0005886">
    <property type="term" value="C:plasma membrane"/>
    <property type="evidence" value="ECO:0007669"/>
    <property type="project" value="UniProtKB-SubCell"/>
</dbReference>
<dbReference type="GO" id="GO:0033214">
    <property type="term" value="P:siderophore-iron import into cell"/>
    <property type="evidence" value="ECO:0007669"/>
    <property type="project" value="TreeGrafter"/>
</dbReference>
<feature type="transmembrane region" description="Helical" evidence="8">
    <location>
        <begin position="145"/>
        <end position="165"/>
    </location>
</feature>
<keyword evidence="7 8" id="KW-0472">Membrane</keyword>
<dbReference type="FunFam" id="1.10.3470.10:FF:000001">
    <property type="entry name" value="Vitamin B12 ABC transporter permease BtuC"/>
    <property type="match status" value="1"/>
</dbReference>
<dbReference type="AlphaFoldDB" id="A0A7X0DK70"/>
<feature type="transmembrane region" description="Helical" evidence="8">
    <location>
        <begin position="20"/>
        <end position="39"/>
    </location>
</feature>
<comment type="similarity">
    <text evidence="2">Belongs to the binding-protein-dependent transport system permease family. FecCD subfamily.</text>
</comment>
<feature type="transmembrane region" description="Helical" evidence="8">
    <location>
        <begin position="177"/>
        <end position="199"/>
    </location>
</feature>
<organism evidence="9 10">
    <name type="scientific">Novispirillum itersonii</name>
    <name type="common">Aquaspirillum itersonii</name>
    <dbReference type="NCBI Taxonomy" id="189"/>
    <lineage>
        <taxon>Bacteria</taxon>
        <taxon>Pseudomonadati</taxon>
        <taxon>Pseudomonadota</taxon>
        <taxon>Alphaproteobacteria</taxon>
        <taxon>Rhodospirillales</taxon>
        <taxon>Novispirillaceae</taxon>
        <taxon>Novispirillum</taxon>
    </lineage>
</organism>
<feature type="transmembrane region" description="Helical" evidence="8">
    <location>
        <begin position="84"/>
        <end position="105"/>
    </location>
</feature>
<evidence type="ECO:0000256" key="6">
    <source>
        <dbReference type="ARBA" id="ARBA00022989"/>
    </source>
</evidence>
<feature type="transmembrane region" description="Helical" evidence="8">
    <location>
        <begin position="308"/>
        <end position="326"/>
    </location>
</feature>
<dbReference type="PANTHER" id="PTHR30472:SF25">
    <property type="entry name" value="ABC TRANSPORTER PERMEASE PROTEIN MJ0876-RELATED"/>
    <property type="match status" value="1"/>
</dbReference>
<dbReference type="InterPro" id="IPR000522">
    <property type="entry name" value="ABC_transptr_permease_BtuC"/>
</dbReference>
<dbReference type="RefSeq" id="WP_184259782.1">
    <property type="nucleotide sequence ID" value="NZ_JACIIX010000001.1"/>
</dbReference>
<dbReference type="Proteomes" id="UP000544872">
    <property type="component" value="Unassembled WGS sequence"/>
</dbReference>
<dbReference type="PANTHER" id="PTHR30472">
    <property type="entry name" value="FERRIC ENTEROBACTIN TRANSPORT SYSTEM PERMEASE PROTEIN"/>
    <property type="match status" value="1"/>
</dbReference>
<dbReference type="Pfam" id="PF01032">
    <property type="entry name" value="FecCD"/>
    <property type="match status" value="1"/>
</dbReference>
<dbReference type="EMBL" id="JACIIX010000001">
    <property type="protein sequence ID" value="MBB6208650.1"/>
    <property type="molecule type" value="Genomic_DNA"/>
</dbReference>
<dbReference type="Gene3D" id="1.10.3470.10">
    <property type="entry name" value="ABC transporter involved in vitamin B12 uptake, BtuC"/>
    <property type="match status" value="1"/>
</dbReference>